<keyword evidence="2" id="KW-1185">Reference proteome</keyword>
<evidence type="ECO:0000313" key="3">
    <source>
        <dbReference type="WBParaSite" id="Pan_g5116.t1"/>
    </source>
</evidence>
<dbReference type="AlphaFoldDB" id="A0A7E4VYS7"/>
<reference evidence="2" key="1">
    <citation type="journal article" date="2013" name="Genetics">
        <title>The draft genome and transcriptome of Panagrellus redivivus are shaped by the harsh demands of a free-living lifestyle.</title>
        <authorList>
            <person name="Srinivasan J."/>
            <person name="Dillman A.R."/>
            <person name="Macchietto M.G."/>
            <person name="Heikkinen L."/>
            <person name="Lakso M."/>
            <person name="Fracchia K.M."/>
            <person name="Antoshechkin I."/>
            <person name="Mortazavi A."/>
            <person name="Wong G."/>
            <person name="Sternberg P.W."/>
        </authorList>
    </citation>
    <scope>NUCLEOTIDE SEQUENCE [LARGE SCALE GENOMIC DNA]</scope>
    <source>
        <strain evidence="2">MT8872</strain>
    </source>
</reference>
<protein>
    <submittedName>
        <fullName evidence="3">FBA_2 domain-containing protein</fullName>
    </submittedName>
</protein>
<dbReference type="WBParaSite" id="Pan_g5116.t1">
    <property type="protein sequence ID" value="Pan_g5116.t1"/>
    <property type="gene ID" value="Pan_g5116"/>
</dbReference>
<dbReference type="Proteomes" id="UP000492821">
    <property type="component" value="Unassembled WGS sequence"/>
</dbReference>
<sequence>MEKPCTTLLQTERKRKQCNELDGIAALVGGCRVDLALQSGESDQDSWDDNQRHLQSSANSSSRIVRDVEFMQFVQHLYMKPGTYFCCRPKVENNKLHVQITVPCWVGIDAIEAVMRNWKIVKKITVIDLPTSVVHSLISLIGSTKDKSAITFLKLQGCVIHPDYLRYFINTCPNLRTIFLPRTVVIQGMNLLDIVVQGKRLESLESVFPFISSCHDSKRPFSLETTVGIRVPSYIFQWLKTNNRVFRTFCICPGVVINRNHLYSYIPFWETYLTFNSRHTPEGQKYRKHFNAQICIRTDKMITHSSMKRKELDQWMNFIVDANNNFFDSQLKRHGELRAAGEDSYIRTTVRAKQIVPEKRIIFDIPSTIEFDKLADDVFKKSLEESKEEKANVEACDNGGVKDTT</sequence>
<feature type="region of interest" description="Disordered" evidence="1">
    <location>
        <begin position="386"/>
        <end position="405"/>
    </location>
</feature>
<reference evidence="3" key="2">
    <citation type="submission" date="2020-10" db="UniProtKB">
        <authorList>
            <consortium name="WormBaseParasite"/>
        </authorList>
    </citation>
    <scope>IDENTIFICATION</scope>
</reference>
<accession>A0A7E4VYS7</accession>
<organism evidence="2 3">
    <name type="scientific">Panagrellus redivivus</name>
    <name type="common">Microworm</name>
    <dbReference type="NCBI Taxonomy" id="6233"/>
    <lineage>
        <taxon>Eukaryota</taxon>
        <taxon>Metazoa</taxon>
        <taxon>Ecdysozoa</taxon>
        <taxon>Nematoda</taxon>
        <taxon>Chromadorea</taxon>
        <taxon>Rhabditida</taxon>
        <taxon>Tylenchina</taxon>
        <taxon>Panagrolaimomorpha</taxon>
        <taxon>Panagrolaimoidea</taxon>
        <taxon>Panagrolaimidae</taxon>
        <taxon>Panagrellus</taxon>
    </lineage>
</organism>
<evidence type="ECO:0000313" key="2">
    <source>
        <dbReference type="Proteomes" id="UP000492821"/>
    </source>
</evidence>
<proteinExistence type="predicted"/>
<evidence type="ECO:0000256" key="1">
    <source>
        <dbReference type="SAM" id="MobiDB-lite"/>
    </source>
</evidence>
<name>A0A7E4VYS7_PANRE</name>